<comment type="function">
    <text evidence="10">Involved in the glycolate utilization. Catalyzes the condensation and subsequent hydrolysis of acetyl-coenzyme A (acetyl-CoA) and glyoxylate to form malate and CoA.</text>
</comment>
<evidence type="ECO:0000259" key="16">
    <source>
        <dbReference type="Pfam" id="PF20658"/>
    </source>
</evidence>
<evidence type="ECO:0000256" key="11">
    <source>
        <dbReference type="NCBIfam" id="TIGR01345"/>
    </source>
</evidence>
<dbReference type="KEGG" id="spue:AB5L97_19180"/>
<feature type="binding site" evidence="10">
    <location>
        <position position="118"/>
    </location>
    <ligand>
        <name>acetyl-CoA</name>
        <dbReference type="ChEBI" id="CHEBI:57288"/>
    </ligand>
</feature>
<feature type="domain" description="Malate synthase G alpha-beta insertion" evidence="16">
    <location>
        <begin position="160"/>
        <end position="234"/>
    </location>
</feature>
<feature type="domain" description="Malate synthase TIM barrel" evidence="14">
    <location>
        <begin position="336"/>
        <end position="576"/>
    </location>
</feature>
<feature type="binding site" evidence="10">
    <location>
        <position position="431"/>
    </location>
    <ligand>
        <name>glyoxylate</name>
        <dbReference type="ChEBI" id="CHEBI:36655"/>
    </ligand>
</feature>
<dbReference type="EMBL" id="CP163302">
    <property type="protein sequence ID" value="XDP45356.1"/>
    <property type="molecule type" value="Genomic_DNA"/>
</dbReference>
<dbReference type="GO" id="GO:0004474">
    <property type="term" value="F:malate synthase activity"/>
    <property type="evidence" value="ECO:0007669"/>
    <property type="project" value="UniProtKB-UniRule"/>
</dbReference>
<evidence type="ECO:0000256" key="1">
    <source>
        <dbReference type="ARBA" id="ARBA00001946"/>
    </source>
</evidence>
<keyword evidence="4 10" id="KW-0816">Tricarboxylic acid cycle</keyword>
<reference evidence="18" key="1">
    <citation type="submission" date="2024-07" db="EMBL/GenBank/DDBJ databases">
        <authorList>
            <person name="fu j."/>
        </authorList>
    </citation>
    <scope>NUCLEOTIDE SEQUENCE</scope>
    <source>
        <strain evidence="18">P10A9</strain>
    </source>
</reference>
<dbReference type="NCBIfam" id="NF002825">
    <property type="entry name" value="PRK02999.1"/>
    <property type="match status" value="1"/>
</dbReference>
<feature type="binding site" evidence="10">
    <location>
        <begin position="125"/>
        <end position="126"/>
    </location>
    <ligand>
        <name>acetyl-CoA</name>
        <dbReference type="ChEBI" id="CHEBI:57288"/>
    </ligand>
</feature>
<dbReference type="GO" id="GO:0006097">
    <property type="term" value="P:glyoxylate cycle"/>
    <property type="evidence" value="ECO:0007669"/>
    <property type="project" value="UniProtKB-UniRule"/>
</dbReference>
<comment type="subunit">
    <text evidence="10">Monomer.</text>
</comment>
<evidence type="ECO:0000256" key="6">
    <source>
        <dbReference type="ARBA" id="ARBA00022723"/>
    </source>
</evidence>
<comment type="cofactor">
    <cofactor evidence="1 10">
        <name>Mg(2+)</name>
        <dbReference type="ChEBI" id="CHEBI:18420"/>
    </cofactor>
</comment>
<dbReference type="InterPro" id="IPR048357">
    <property type="entry name" value="MSG_insertion"/>
</dbReference>
<evidence type="ECO:0000256" key="8">
    <source>
        <dbReference type="ARBA" id="ARBA00023097"/>
    </source>
</evidence>
<comment type="similarity">
    <text evidence="10 13">Belongs to the malate synthase family. GlcB subfamily.</text>
</comment>
<evidence type="ECO:0000256" key="2">
    <source>
        <dbReference type="ARBA" id="ARBA00022435"/>
    </source>
</evidence>
<dbReference type="Pfam" id="PF20656">
    <property type="entry name" value="MS_N"/>
    <property type="match status" value="1"/>
</dbReference>
<dbReference type="InterPro" id="IPR011076">
    <property type="entry name" value="Malate_synth_sf"/>
</dbReference>
<dbReference type="Gene3D" id="3.20.20.360">
    <property type="entry name" value="Malate synthase, domain 3"/>
    <property type="match status" value="2"/>
</dbReference>
<dbReference type="PANTHER" id="PTHR42739:SF1">
    <property type="entry name" value="MALATE SYNTHASE G"/>
    <property type="match status" value="1"/>
</dbReference>
<accession>A0AB39L315</accession>
<comment type="caution">
    <text evidence="10">Lacks conserved residue(s) required for the propagation of feature annotation.</text>
</comment>
<dbReference type="SUPFAM" id="SSF51645">
    <property type="entry name" value="Malate synthase G"/>
    <property type="match status" value="1"/>
</dbReference>
<organism evidence="18">
    <name type="scientific">Sinomonas puerhi</name>
    <dbReference type="NCBI Taxonomy" id="3238584"/>
    <lineage>
        <taxon>Bacteria</taxon>
        <taxon>Bacillati</taxon>
        <taxon>Actinomycetota</taxon>
        <taxon>Actinomycetes</taxon>
        <taxon>Micrococcales</taxon>
        <taxon>Micrococcaceae</taxon>
        <taxon>Sinomonas</taxon>
    </lineage>
</organism>
<feature type="binding site" evidence="10">
    <location>
        <position position="540"/>
    </location>
    <ligand>
        <name>acetyl-CoA</name>
        <dbReference type="ChEBI" id="CHEBI:57288"/>
    </ligand>
</feature>
<keyword evidence="7 10" id="KW-0460">Magnesium</keyword>
<feature type="active site" description="Proton acceptor" evidence="10 12">
    <location>
        <position position="339"/>
    </location>
</feature>
<feature type="modified residue" description="Cysteine sulfenic acid (-SOH)" evidence="10">
    <location>
        <position position="616"/>
    </location>
</feature>
<dbReference type="NCBIfam" id="TIGR01345">
    <property type="entry name" value="malate_syn_G"/>
    <property type="match status" value="1"/>
</dbReference>
<dbReference type="InterPro" id="IPR048356">
    <property type="entry name" value="MS_N"/>
</dbReference>
<evidence type="ECO:0000256" key="4">
    <source>
        <dbReference type="ARBA" id="ARBA00022532"/>
    </source>
</evidence>
<dbReference type="InterPro" id="IPR048355">
    <property type="entry name" value="MS_C"/>
</dbReference>
<feature type="binding site" evidence="10">
    <location>
        <position position="312"/>
    </location>
    <ligand>
        <name>acetyl-CoA</name>
        <dbReference type="ChEBI" id="CHEBI:57288"/>
    </ligand>
</feature>
<evidence type="ECO:0000256" key="3">
    <source>
        <dbReference type="ARBA" id="ARBA00022490"/>
    </source>
</evidence>
<keyword evidence="5 10" id="KW-0808">Transferase</keyword>
<keyword evidence="8 10" id="KW-0558">Oxidation</keyword>
<keyword evidence="3 10" id="KW-0963">Cytoplasm</keyword>
<evidence type="ECO:0000259" key="17">
    <source>
        <dbReference type="Pfam" id="PF20659"/>
    </source>
</evidence>
<feature type="active site" description="Proton donor" evidence="10 12">
    <location>
        <position position="630"/>
    </location>
</feature>
<feature type="binding site" evidence="10">
    <location>
        <begin position="456"/>
        <end position="459"/>
    </location>
    <ligand>
        <name>glyoxylate</name>
        <dbReference type="ChEBI" id="CHEBI:36655"/>
    </ligand>
</feature>
<dbReference type="InterPro" id="IPR046363">
    <property type="entry name" value="MS_N_TIM-barrel_dom"/>
</dbReference>
<dbReference type="RefSeq" id="WP_369045900.1">
    <property type="nucleotide sequence ID" value="NZ_CP163302.1"/>
</dbReference>
<gene>
    <name evidence="10" type="primary">glcB</name>
    <name evidence="18" type="ORF">AB5L97_19180</name>
</gene>
<proteinExistence type="inferred from homology"/>
<evidence type="ECO:0000256" key="7">
    <source>
        <dbReference type="ARBA" id="ARBA00022842"/>
    </source>
</evidence>
<keyword evidence="18" id="KW-0012">Acyltransferase</keyword>
<feature type="binding site" evidence="10">
    <location>
        <position position="275"/>
    </location>
    <ligand>
        <name>acetyl-CoA</name>
        <dbReference type="ChEBI" id="CHEBI:57288"/>
    </ligand>
</feature>
<keyword evidence="6 10" id="KW-0479">Metal-binding</keyword>
<dbReference type="GO" id="GO:0000287">
    <property type="term" value="F:magnesium ion binding"/>
    <property type="evidence" value="ECO:0007669"/>
    <property type="project" value="TreeGrafter"/>
</dbReference>
<comment type="pathway">
    <text evidence="10 13">Carbohydrate metabolism; glyoxylate cycle; (S)-malate from isocitrate: step 2/2.</text>
</comment>
<sequence length="728" mass="78464">MAERTDIHGLHVAGALYAFVRDEALPGTGIEEDAFWAGAAALIEDFSPRVRELLDVRDRIQEQIDEFHRSTGAGGVDQDAYEAFLRSIGYLVDEPEDFSISTDRVDPEIATISGPQLVVPLLNARFAANAANARWGSLYDAFYGTDVINEAEGRERTAGYNPVRGQAVVARARQVLDESVPLARGSHAQVTAYRIEAGTLVAETADGATGLADPEQLAGFRGDGAAPEAILLTHHGLHLEIQIDRGHPIGSGDPAGVKDVVLEAALTTIMDLEDSVAAVDAEDKVSGYRNWLQLMQGTLTAEVSKGGRTYSRSLNADRVYTAPDGTDLTLPGRSLLLIRQVGHLMTSDAVLDAAGNPVPEEILDALFTGLGSVHDLRGPRAGGNSRAGSVYIVKPKMHGPQEVAVACALLAGAESVLGLEPLTLKIGIMDEERRTSANLKACIWEARERVVFINTGFLDRTGDEIHTSMLAGPMVRKADMRSTSWIKAYEESNVDIGLECGFRGRAQIGKGMWAAPDNLADMLEQKIAHPLAGANCAWVPSPTAATLHAIHYHQVDVDARQAELGAGRRSTLRQLLTLPLGNPAEWDDEARRNELDNNIQSTLGYVVRWVSAGVGCSKVPDIEGTPLMEDRATCRISSQHVSNWLLHGIITRAQVEDALRRMAAVVDEQNASDLTYVPMAPSFDSEAFLAARDLVLDGASQPSGYTEPILHRHRAAQKQADVLVRSAS</sequence>
<dbReference type="Gene3D" id="1.20.1220.12">
    <property type="entry name" value="Malate synthase, domain III"/>
    <property type="match status" value="1"/>
</dbReference>
<dbReference type="GO" id="GO:0009436">
    <property type="term" value="P:glyoxylate catabolic process"/>
    <property type="evidence" value="ECO:0007669"/>
    <property type="project" value="TreeGrafter"/>
</dbReference>
<comment type="catalytic activity">
    <reaction evidence="9 10 13">
        <text>glyoxylate + acetyl-CoA + H2O = (S)-malate + CoA + H(+)</text>
        <dbReference type="Rhea" id="RHEA:18181"/>
        <dbReference type="ChEBI" id="CHEBI:15377"/>
        <dbReference type="ChEBI" id="CHEBI:15378"/>
        <dbReference type="ChEBI" id="CHEBI:15589"/>
        <dbReference type="ChEBI" id="CHEBI:36655"/>
        <dbReference type="ChEBI" id="CHEBI:57287"/>
        <dbReference type="ChEBI" id="CHEBI:57288"/>
        <dbReference type="EC" id="2.3.3.9"/>
    </reaction>
</comment>
<evidence type="ECO:0000256" key="12">
    <source>
        <dbReference type="PIRSR" id="PIRSR601465-50"/>
    </source>
</evidence>
<evidence type="ECO:0000313" key="18">
    <source>
        <dbReference type="EMBL" id="XDP45356.1"/>
    </source>
</evidence>
<feature type="binding site" evidence="10">
    <location>
        <position position="339"/>
    </location>
    <ligand>
        <name>glyoxylate</name>
        <dbReference type="ChEBI" id="CHEBI:36655"/>
    </ligand>
</feature>
<dbReference type="InterPro" id="IPR006253">
    <property type="entry name" value="Malate_synthG"/>
</dbReference>
<evidence type="ECO:0000256" key="9">
    <source>
        <dbReference type="ARBA" id="ARBA00047918"/>
    </source>
</evidence>
<dbReference type="Pfam" id="PF01274">
    <property type="entry name" value="MS_TIM-barrel"/>
    <property type="match status" value="1"/>
</dbReference>
<feature type="domain" description="Malate synthase N-terminal" evidence="15">
    <location>
        <begin position="16"/>
        <end position="70"/>
    </location>
</feature>
<dbReference type="Pfam" id="PF20658">
    <property type="entry name" value="MSG_insertion"/>
    <property type="match status" value="1"/>
</dbReference>
<dbReference type="EC" id="2.3.3.9" evidence="10 11"/>
<keyword evidence="2 10" id="KW-0329">Glyoxylate bypass</keyword>
<dbReference type="Pfam" id="PF20659">
    <property type="entry name" value="MS_C"/>
    <property type="match status" value="1"/>
</dbReference>
<feature type="binding site" evidence="10">
    <location>
        <position position="459"/>
    </location>
    <ligand>
        <name>Mg(2+)</name>
        <dbReference type="ChEBI" id="CHEBI:18420"/>
    </ligand>
</feature>
<feature type="binding site" evidence="10">
    <location>
        <position position="431"/>
    </location>
    <ligand>
        <name>Mg(2+)</name>
        <dbReference type="ChEBI" id="CHEBI:18420"/>
    </ligand>
</feature>
<evidence type="ECO:0000256" key="10">
    <source>
        <dbReference type="HAMAP-Rule" id="MF_00641"/>
    </source>
</evidence>
<evidence type="ECO:0000259" key="15">
    <source>
        <dbReference type="Pfam" id="PF20656"/>
    </source>
</evidence>
<evidence type="ECO:0000259" key="14">
    <source>
        <dbReference type="Pfam" id="PF01274"/>
    </source>
</evidence>
<dbReference type="InterPro" id="IPR044856">
    <property type="entry name" value="Malate_synth_C_sf"/>
</dbReference>
<evidence type="ECO:0000256" key="13">
    <source>
        <dbReference type="RuleBase" id="RU003572"/>
    </source>
</evidence>
<comment type="subcellular location">
    <subcellularLocation>
        <location evidence="10 13">Cytoplasm</location>
    </subcellularLocation>
</comment>
<dbReference type="InterPro" id="IPR001465">
    <property type="entry name" value="Malate_synthase_TIM"/>
</dbReference>
<name>A0AB39L315_9MICC</name>
<feature type="domain" description="Malate synthase C-terminal" evidence="17">
    <location>
        <begin position="591"/>
        <end position="678"/>
    </location>
</feature>
<evidence type="ECO:0000256" key="5">
    <source>
        <dbReference type="ARBA" id="ARBA00022679"/>
    </source>
</evidence>
<dbReference type="GO" id="GO:0005829">
    <property type="term" value="C:cytosol"/>
    <property type="evidence" value="ECO:0007669"/>
    <property type="project" value="TreeGrafter"/>
</dbReference>
<dbReference type="AlphaFoldDB" id="A0AB39L315"/>
<dbReference type="GO" id="GO:0006099">
    <property type="term" value="P:tricarboxylic acid cycle"/>
    <property type="evidence" value="ECO:0007669"/>
    <property type="project" value="UniProtKB-KW"/>
</dbReference>
<dbReference type="PANTHER" id="PTHR42739">
    <property type="entry name" value="MALATE SYNTHASE G"/>
    <property type="match status" value="1"/>
</dbReference>
<protein>
    <recommendedName>
        <fullName evidence="10 11">Malate synthase G</fullName>
        <ecNumber evidence="10 11">2.3.3.9</ecNumber>
    </recommendedName>
</protein>
<dbReference type="HAMAP" id="MF_00641">
    <property type="entry name" value="Malate_synth_G"/>
    <property type="match status" value="1"/>
</dbReference>